<keyword evidence="1" id="KW-0677">Repeat</keyword>
<protein>
    <recommendedName>
        <fullName evidence="6">Tetratricopeptide repeat protein</fullName>
    </recommendedName>
</protein>
<dbReference type="Pfam" id="PF14559">
    <property type="entry name" value="TPR_19"/>
    <property type="match status" value="1"/>
</dbReference>
<evidence type="ECO:0000313" key="5">
    <source>
        <dbReference type="Proteomes" id="UP001161325"/>
    </source>
</evidence>
<name>A0AA37QA14_9BACT</name>
<dbReference type="InterPro" id="IPR051012">
    <property type="entry name" value="CellSynth/LPSAsmb/PSIAsmb"/>
</dbReference>
<evidence type="ECO:0000256" key="3">
    <source>
        <dbReference type="SAM" id="SignalP"/>
    </source>
</evidence>
<evidence type="ECO:0000256" key="2">
    <source>
        <dbReference type="ARBA" id="ARBA00022803"/>
    </source>
</evidence>
<reference evidence="4" key="1">
    <citation type="submission" date="2022-08" db="EMBL/GenBank/DDBJ databases">
        <title>Draft genome sequencing of Roseisolibacter agri AW1220.</title>
        <authorList>
            <person name="Tobiishi Y."/>
            <person name="Tonouchi A."/>
        </authorList>
    </citation>
    <scope>NUCLEOTIDE SEQUENCE</scope>
    <source>
        <strain evidence="4">AW1220</strain>
    </source>
</reference>
<dbReference type="PANTHER" id="PTHR45586:SF1">
    <property type="entry name" value="LIPOPOLYSACCHARIDE ASSEMBLY PROTEIN B"/>
    <property type="match status" value="1"/>
</dbReference>
<gene>
    <name evidence="4" type="ORF">rosag_29900</name>
</gene>
<sequence>MKARYCHALTALAAGVVAAAPLAAGAQTSRGAADPNAPRLMVGVFRSADKTSGVQAADAIRTRISQDVTPKQLWVLPKNDITANLEASGFPTNEALAPHDARALAQILRADEYIVGNVLRDSAGMRVDAFLVMTRDNKLVQPLGSYRVDKADKAAGQISKDFRDAQKAFQHERACVNAARESKYDVAIAAARKGIAEYPKSTLARICLAQALFAQKASPDEIIKVSQEVIAIDPRSKPALQLAYEAYKAQNNVEKADETLLALVASDPSDQRLLEQIANEWAASGKAAKAVPVVEQLVKDNPGDPNYLQLQMRVRLAAKDYKGGIASGEELIKADTAAATAALFTRLATAAVLDSQPQKAAQLAAMGVQKFPNDGDLLGTYADALTRSGQSQQAMEVLTRALQANPKLPGAYGALGRMQAEAGQAAQALQSFQQAVANGDSASSVALYALAAGQAAMRKASASKAKADYEIADQLLTFADKTNSTPTSSLLLGLNSLSFGQMLLTEAQKSKSCETVKQAQGLFLVTQTTVPKAGRDNPQAAQQALTGLNQLSPYADQMAKAFCK</sequence>
<comment type="caution">
    <text evidence="4">The sequence shown here is derived from an EMBL/GenBank/DDBJ whole genome shotgun (WGS) entry which is preliminary data.</text>
</comment>
<evidence type="ECO:0000313" key="4">
    <source>
        <dbReference type="EMBL" id="GLC26477.1"/>
    </source>
</evidence>
<keyword evidence="2" id="KW-0802">TPR repeat</keyword>
<feature type="signal peptide" evidence="3">
    <location>
        <begin position="1"/>
        <end position="26"/>
    </location>
</feature>
<keyword evidence="3" id="KW-0732">Signal</keyword>
<feature type="chain" id="PRO_5041364911" description="Tetratricopeptide repeat protein" evidence="3">
    <location>
        <begin position="27"/>
        <end position="564"/>
    </location>
</feature>
<accession>A0AA37QA14</accession>
<dbReference type="Gene3D" id="1.25.40.10">
    <property type="entry name" value="Tetratricopeptide repeat domain"/>
    <property type="match status" value="2"/>
</dbReference>
<dbReference type="Proteomes" id="UP001161325">
    <property type="component" value="Unassembled WGS sequence"/>
</dbReference>
<dbReference type="AlphaFoldDB" id="A0AA37QA14"/>
<organism evidence="4 5">
    <name type="scientific">Roseisolibacter agri</name>
    <dbReference type="NCBI Taxonomy" id="2014610"/>
    <lineage>
        <taxon>Bacteria</taxon>
        <taxon>Pseudomonadati</taxon>
        <taxon>Gemmatimonadota</taxon>
        <taxon>Gemmatimonadia</taxon>
        <taxon>Gemmatimonadales</taxon>
        <taxon>Gemmatimonadaceae</taxon>
        <taxon>Roseisolibacter</taxon>
    </lineage>
</organism>
<dbReference type="EMBL" id="BRXS01000004">
    <property type="protein sequence ID" value="GLC26477.1"/>
    <property type="molecule type" value="Genomic_DNA"/>
</dbReference>
<dbReference type="PANTHER" id="PTHR45586">
    <property type="entry name" value="TPR REPEAT-CONTAINING PROTEIN PA4667"/>
    <property type="match status" value="1"/>
</dbReference>
<evidence type="ECO:0000256" key="1">
    <source>
        <dbReference type="ARBA" id="ARBA00022737"/>
    </source>
</evidence>
<evidence type="ECO:0008006" key="6">
    <source>
        <dbReference type="Google" id="ProtNLM"/>
    </source>
</evidence>
<dbReference type="InterPro" id="IPR011990">
    <property type="entry name" value="TPR-like_helical_dom_sf"/>
</dbReference>
<proteinExistence type="predicted"/>
<keyword evidence="5" id="KW-1185">Reference proteome</keyword>
<dbReference type="SUPFAM" id="SSF48452">
    <property type="entry name" value="TPR-like"/>
    <property type="match status" value="1"/>
</dbReference>